<evidence type="ECO:0000313" key="1">
    <source>
        <dbReference type="EMBL" id="KAH8006838.1"/>
    </source>
</evidence>
<protein>
    <submittedName>
        <fullName evidence="1">Uncharacterized protein</fullName>
    </submittedName>
</protein>
<name>A0ACB8FMN6_9SAUR</name>
<comment type="caution">
    <text evidence="1">The sequence shown here is derived from an EMBL/GenBank/DDBJ whole genome shotgun (WGS) entry which is preliminary data.</text>
</comment>
<dbReference type="Proteomes" id="UP000827872">
    <property type="component" value="Linkage Group LG06"/>
</dbReference>
<organism evidence="1 2">
    <name type="scientific">Sphaerodactylus townsendi</name>
    <dbReference type="NCBI Taxonomy" id="933632"/>
    <lineage>
        <taxon>Eukaryota</taxon>
        <taxon>Metazoa</taxon>
        <taxon>Chordata</taxon>
        <taxon>Craniata</taxon>
        <taxon>Vertebrata</taxon>
        <taxon>Euteleostomi</taxon>
        <taxon>Lepidosauria</taxon>
        <taxon>Squamata</taxon>
        <taxon>Bifurcata</taxon>
        <taxon>Gekkota</taxon>
        <taxon>Sphaerodactylidae</taxon>
        <taxon>Sphaerodactylus</taxon>
    </lineage>
</organism>
<dbReference type="EMBL" id="CM037619">
    <property type="protein sequence ID" value="KAH8006838.1"/>
    <property type="molecule type" value="Genomic_DNA"/>
</dbReference>
<accession>A0ACB8FMN6</accession>
<sequence length="118" mass="13509">MQQKNQVTLCCTTFDIPKSMTKLRTHTHIELHTGSLLCSQGFSFSYFKTSANRQTHSLNLPYPSIKDRSNVGMQEMRSVSQDGRKFPFRSGTQQTVHFPNSVSTAEFWIAPRTHPPIY</sequence>
<evidence type="ECO:0000313" key="2">
    <source>
        <dbReference type="Proteomes" id="UP000827872"/>
    </source>
</evidence>
<keyword evidence="2" id="KW-1185">Reference proteome</keyword>
<gene>
    <name evidence="1" type="ORF">K3G42_014323</name>
</gene>
<proteinExistence type="predicted"/>
<reference evidence="1" key="1">
    <citation type="submission" date="2021-08" db="EMBL/GenBank/DDBJ databases">
        <title>The first chromosome-level gecko genome reveals the dynamic sex chromosomes of Neotropical dwarf geckos (Sphaerodactylidae: Sphaerodactylus).</title>
        <authorList>
            <person name="Pinto B.J."/>
            <person name="Keating S.E."/>
            <person name="Gamble T."/>
        </authorList>
    </citation>
    <scope>NUCLEOTIDE SEQUENCE</scope>
    <source>
        <strain evidence="1">TG3544</strain>
    </source>
</reference>